<evidence type="ECO:0000313" key="3">
    <source>
        <dbReference type="Proteomes" id="UP001597368"/>
    </source>
</evidence>
<accession>A0ABW4T9D5</accession>
<name>A0ABW4T9D5_9ACTN</name>
<evidence type="ECO:0000256" key="1">
    <source>
        <dbReference type="SAM" id="Phobius"/>
    </source>
</evidence>
<feature type="transmembrane region" description="Helical" evidence="1">
    <location>
        <begin position="210"/>
        <end position="230"/>
    </location>
</feature>
<dbReference type="EMBL" id="JBHUFV010000061">
    <property type="protein sequence ID" value="MFD1938008.1"/>
    <property type="molecule type" value="Genomic_DNA"/>
</dbReference>
<dbReference type="RefSeq" id="WP_379579683.1">
    <property type="nucleotide sequence ID" value="NZ_JBHUFV010000061.1"/>
</dbReference>
<proteinExistence type="predicted"/>
<protein>
    <recommendedName>
        <fullName evidence="4">DUF1648 domain-containing protein</fullName>
    </recommendedName>
</protein>
<gene>
    <name evidence="2" type="ORF">ACFSKW_41695</name>
</gene>
<comment type="caution">
    <text evidence="2">The sequence shown here is derived from an EMBL/GenBank/DDBJ whole genome shotgun (WGS) entry which is preliminary data.</text>
</comment>
<keyword evidence="1" id="KW-0472">Membrane</keyword>
<keyword evidence="1" id="KW-1133">Transmembrane helix</keyword>
<feature type="transmembrane region" description="Helical" evidence="1">
    <location>
        <begin position="179"/>
        <end position="204"/>
    </location>
</feature>
<evidence type="ECO:0008006" key="4">
    <source>
        <dbReference type="Google" id="ProtNLM"/>
    </source>
</evidence>
<reference evidence="3" key="1">
    <citation type="journal article" date="2019" name="Int. J. Syst. Evol. Microbiol.">
        <title>The Global Catalogue of Microorganisms (GCM) 10K type strain sequencing project: providing services to taxonomists for standard genome sequencing and annotation.</title>
        <authorList>
            <consortium name="The Broad Institute Genomics Platform"/>
            <consortium name="The Broad Institute Genome Sequencing Center for Infectious Disease"/>
            <person name="Wu L."/>
            <person name="Ma J."/>
        </authorList>
    </citation>
    <scope>NUCLEOTIDE SEQUENCE [LARGE SCALE GENOMIC DNA]</scope>
    <source>
        <strain evidence="3">ICMP 6774ER</strain>
    </source>
</reference>
<keyword evidence="1" id="KW-0812">Transmembrane</keyword>
<sequence>MTSRNRALLAAGAWGLTVSAVLVAVPLSLRDRLPDPLATHWSGSVPDGSMSFTQNLLFSVAMAVVVLAVMVGIALHGTAFDRRLSRAYWWGTLFGWGLFVVGAELSIMSANLDVPVWTQAKSLGWDVVAVLAVAAAGGILAGFLFRGEPDQATPEGEAPPRLRLRPGQRSVWVSRVSNLWLVAVTAGSALLTVAFGALTLAGLMPGAGGPLFGVAALVLVCGLLTSSVTVRITEDGVAIGFGPLGWPVRRIRLSKIERAWSEQRFPSQVGGWGIRGVPGAAAIMLRGGDCLVLRYRSGGQLLVSIDDAARGAALLNALIDERVGA</sequence>
<organism evidence="2 3">
    <name type="scientific">Nonomuraea mangrovi</name>
    <dbReference type="NCBI Taxonomy" id="2316207"/>
    <lineage>
        <taxon>Bacteria</taxon>
        <taxon>Bacillati</taxon>
        <taxon>Actinomycetota</taxon>
        <taxon>Actinomycetes</taxon>
        <taxon>Streptosporangiales</taxon>
        <taxon>Streptosporangiaceae</taxon>
        <taxon>Nonomuraea</taxon>
    </lineage>
</organism>
<feature type="transmembrane region" description="Helical" evidence="1">
    <location>
        <begin position="54"/>
        <end position="75"/>
    </location>
</feature>
<feature type="transmembrane region" description="Helical" evidence="1">
    <location>
        <begin position="127"/>
        <end position="145"/>
    </location>
</feature>
<dbReference type="Proteomes" id="UP001597368">
    <property type="component" value="Unassembled WGS sequence"/>
</dbReference>
<evidence type="ECO:0000313" key="2">
    <source>
        <dbReference type="EMBL" id="MFD1938008.1"/>
    </source>
</evidence>
<keyword evidence="3" id="KW-1185">Reference proteome</keyword>
<feature type="transmembrane region" description="Helical" evidence="1">
    <location>
        <begin position="87"/>
        <end position="107"/>
    </location>
</feature>